<proteinExistence type="predicted"/>
<evidence type="ECO:0000313" key="3">
    <source>
        <dbReference type="Proteomes" id="UP001296230"/>
    </source>
</evidence>
<feature type="transmembrane region" description="Helical" evidence="1">
    <location>
        <begin position="5"/>
        <end position="22"/>
    </location>
</feature>
<gene>
    <name evidence="2" type="ORF">K10PH82C1_LOCUS25</name>
</gene>
<organism evidence="2 3">
    <name type="scientific">Klebsiella phage vB_Kpn_K10PH82C1</name>
    <dbReference type="NCBI Taxonomy" id="3071631"/>
    <lineage>
        <taxon>Viruses</taxon>
        <taxon>Duplodnaviria</taxon>
        <taxon>Heunggongvirae</taxon>
        <taxon>Uroviricota</taxon>
        <taxon>Caudoviricetes</taxon>
        <taxon>Autographivirales</taxon>
        <taxon>Autotranscriptaviridae</taxon>
        <taxon>Studiervirinae</taxon>
        <taxon>Benllochvirus</taxon>
        <taxon>Benllochvirus K10PH82C1</taxon>
    </lineage>
</organism>
<accession>A0AAD2GST7</accession>
<sequence length="32" mass="3599">MLIQACIIFGIPIAAVLVLFLVNKEWFHDGQV</sequence>
<keyword evidence="1" id="KW-1133">Transmembrane helix</keyword>
<evidence type="ECO:0000256" key="1">
    <source>
        <dbReference type="SAM" id="Phobius"/>
    </source>
</evidence>
<dbReference type="EMBL" id="OY757061">
    <property type="protein sequence ID" value="CAK1344556.1"/>
    <property type="molecule type" value="Genomic_DNA"/>
</dbReference>
<keyword evidence="1" id="KW-0812">Transmembrane</keyword>
<name>A0AAD2GST7_9CAUD</name>
<reference evidence="2" key="1">
    <citation type="submission" date="2023-10" db="EMBL/GenBank/DDBJ databases">
        <authorList>
            <person name="Robby Concha-Eloko"/>
            <person name="Pilar Barberan- Martinez"/>
            <person name="Rafael Sanjuan"/>
            <person name="Pilar Domingo-Calap"/>
        </authorList>
    </citation>
    <scope>NUCLEOTIDE SEQUENCE</scope>
</reference>
<dbReference type="Proteomes" id="UP001296230">
    <property type="component" value="Chromosome"/>
</dbReference>
<keyword evidence="1" id="KW-0472">Membrane</keyword>
<protein>
    <submittedName>
        <fullName evidence="2">Uncharacterized protein</fullName>
    </submittedName>
</protein>
<keyword evidence="3" id="KW-1185">Reference proteome</keyword>
<evidence type="ECO:0000313" key="2">
    <source>
        <dbReference type="EMBL" id="CAK1344556.1"/>
    </source>
</evidence>